<protein>
    <recommendedName>
        <fullName evidence="3">Lipoprotein</fullName>
    </recommendedName>
</protein>
<dbReference type="EMBL" id="JACZZA010000002">
    <property type="protein sequence ID" value="MBE1159919.1"/>
    <property type="molecule type" value="Genomic_DNA"/>
</dbReference>
<name>A0ABR9G793_9GAMM</name>
<evidence type="ECO:0000313" key="2">
    <source>
        <dbReference type="Proteomes" id="UP000651010"/>
    </source>
</evidence>
<dbReference type="PROSITE" id="PS51257">
    <property type="entry name" value="PROKAR_LIPOPROTEIN"/>
    <property type="match status" value="1"/>
</dbReference>
<gene>
    <name evidence="1" type="ORF">IGX34_05940</name>
</gene>
<dbReference type="Proteomes" id="UP000651010">
    <property type="component" value="Unassembled WGS sequence"/>
</dbReference>
<comment type="caution">
    <text evidence="1">The sequence shown here is derived from an EMBL/GenBank/DDBJ whole genome shotgun (WGS) entry which is preliminary data.</text>
</comment>
<reference evidence="1 2" key="1">
    <citation type="submission" date="2020-09" db="EMBL/GenBank/DDBJ databases">
        <title>Dyella sp. 7MK23 isolated from forest soil.</title>
        <authorList>
            <person name="Fu J."/>
        </authorList>
    </citation>
    <scope>NUCLEOTIDE SEQUENCE [LARGE SCALE GENOMIC DNA]</scope>
    <source>
        <strain evidence="1 2">7MK23</strain>
    </source>
</reference>
<proteinExistence type="predicted"/>
<evidence type="ECO:0008006" key="3">
    <source>
        <dbReference type="Google" id="ProtNLM"/>
    </source>
</evidence>
<dbReference type="RefSeq" id="WP_192554768.1">
    <property type="nucleotide sequence ID" value="NZ_JACZZA010000002.1"/>
</dbReference>
<accession>A0ABR9G793</accession>
<keyword evidence="2" id="KW-1185">Reference proteome</keyword>
<evidence type="ECO:0000313" key="1">
    <source>
        <dbReference type="EMBL" id="MBE1159919.1"/>
    </source>
</evidence>
<sequence>MTLRKHALLATLILLAGCSTDPTISVIHRIPHGGTLAVVAFADCQIANQPDCTGSGAKATTIFAHVLAQRPGLKTEPLPRPVGATAPLSDDAAVAYAKAKGYRYVVNGEVQDYRHAGHLALHSDRAAVSVRVINTSNGQALVTYSYQEDSKTHLASPDDMLADMAKQFARAIIAEPKSRHEGDFLIYKGNN</sequence>
<organism evidence="1 2">
    <name type="scientific">Dyella acidiphila</name>
    <dbReference type="NCBI Taxonomy" id="2775866"/>
    <lineage>
        <taxon>Bacteria</taxon>
        <taxon>Pseudomonadati</taxon>
        <taxon>Pseudomonadota</taxon>
        <taxon>Gammaproteobacteria</taxon>
        <taxon>Lysobacterales</taxon>
        <taxon>Rhodanobacteraceae</taxon>
        <taxon>Dyella</taxon>
    </lineage>
</organism>